<dbReference type="AlphaFoldDB" id="A0A6G0TSR8"/>
<keyword evidence="2" id="KW-1185">Reference proteome</keyword>
<dbReference type="EMBL" id="VYZN01000017">
    <property type="protein sequence ID" value="KAE9538064.1"/>
    <property type="molecule type" value="Genomic_DNA"/>
</dbReference>
<accession>A0A6G0TSR8</accession>
<comment type="caution">
    <text evidence="1">The sequence shown here is derived from an EMBL/GenBank/DDBJ whole genome shotgun (WGS) entry which is preliminary data.</text>
</comment>
<name>A0A6G0TSR8_APHGL</name>
<proteinExistence type="predicted"/>
<dbReference type="Proteomes" id="UP000475862">
    <property type="component" value="Unassembled WGS sequence"/>
</dbReference>
<evidence type="ECO:0000313" key="2">
    <source>
        <dbReference type="Proteomes" id="UP000475862"/>
    </source>
</evidence>
<gene>
    <name evidence="1" type="ORF">AGLY_006036</name>
</gene>
<sequence>MGDKSNKKLLNTIEQGSPNFFIQGLQKLSSSLNGPKIYHLAYLLSYEGRSLEIPDLHILYRKNSQKIAHLETKLVVDRHKIQNTPSLTLFGRIGGGYVWRITHSNIIIVIPLNVRQVVWVLTEIHVPNALSTSLRNAFVVLLEFNKGVLIGPHKCTSFSYLFLLPIMDGYGEWWGGRGKAKARYRFSA</sequence>
<evidence type="ECO:0000313" key="1">
    <source>
        <dbReference type="EMBL" id="KAE9538064.1"/>
    </source>
</evidence>
<protein>
    <submittedName>
        <fullName evidence="1">Uncharacterized protein</fullName>
    </submittedName>
</protein>
<organism evidence="1 2">
    <name type="scientific">Aphis glycines</name>
    <name type="common">Soybean aphid</name>
    <dbReference type="NCBI Taxonomy" id="307491"/>
    <lineage>
        <taxon>Eukaryota</taxon>
        <taxon>Metazoa</taxon>
        <taxon>Ecdysozoa</taxon>
        <taxon>Arthropoda</taxon>
        <taxon>Hexapoda</taxon>
        <taxon>Insecta</taxon>
        <taxon>Pterygota</taxon>
        <taxon>Neoptera</taxon>
        <taxon>Paraneoptera</taxon>
        <taxon>Hemiptera</taxon>
        <taxon>Sternorrhyncha</taxon>
        <taxon>Aphidomorpha</taxon>
        <taxon>Aphidoidea</taxon>
        <taxon>Aphididae</taxon>
        <taxon>Aphidini</taxon>
        <taxon>Aphis</taxon>
        <taxon>Aphis</taxon>
    </lineage>
</organism>
<reference evidence="1 2" key="1">
    <citation type="submission" date="2019-08" db="EMBL/GenBank/DDBJ databases">
        <title>The genome of the soybean aphid Biotype 1, its phylome, world population structure and adaptation to the North American continent.</title>
        <authorList>
            <person name="Giordano R."/>
            <person name="Donthu R.K."/>
            <person name="Hernandez A.G."/>
            <person name="Wright C.L."/>
            <person name="Zimin A.V."/>
        </authorList>
    </citation>
    <scope>NUCLEOTIDE SEQUENCE [LARGE SCALE GENOMIC DNA]</scope>
    <source>
        <tissue evidence="1">Whole aphids</tissue>
    </source>
</reference>